<evidence type="ECO:0000256" key="2">
    <source>
        <dbReference type="ARBA" id="ARBA00023043"/>
    </source>
</evidence>
<dbReference type="Gene3D" id="1.25.40.20">
    <property type="entry name" value="Ankyrin repeat-containing domain"/>
    <property type="match status" value="1"/>
</dbReference>
<dbReference type="PROSITE" id="PS50088">
    <property type="entry name" value="ANK_REPEAT"/>
    <property type="match status" value="1"/>
</dbReference>
<gene>
    <name evidence="6" type="ORF">SLS59_006347</name>
</gene>
<evidence type="ECO:0000256" key="5">
    <source>
        <dbReference type="SAM" id="Phobius"/>
    </source>
</evidence>
<keyword evidence="1" id="KW-0677">Repeat</keyword>
<dbReference type="PANTHER" id="PTHR24166">
    <property type="entry name" value="ROLLING PEBBLES, ISOFORM B"/>
    <property type="match status" value="1"/>
</dbReference>
<keyword evidence="5" id="KW-0812">Transmembrane</keyword>
<dbReference type="SUPFAM" id="SSF48403">
    <property type="entry name" value="Ankyrin repeat"/>
    <property type="match status" value="1"/>
</dbReference>
<feature type="compositionally biased region" description="Acidic residues" evidence="4">
    <location>
        <begin position="253"/>
        <end position="265"/>
    </location>
</feature>
<feature type="repeat" description="ANK" evidence="3">
    <location>
        <begin position="119"/>
        <end position="151"/>
    </location>
</feature>
<evidence type="ECO:0000256" key="1">
    <source>
        <dbReference type="ARBA" id="ARBA00022737"/>
    </source>
</evidence>
<feature type="transmembrane region" description="Helical" evidence="5">
    <location>
        <begin position="48"/>
        <end position="68"/>
    </location>
</feature>
<dbReference type="InterPro" id="IPR050889">
    <property type="entry name" value="Dendritic_Spine_Reg/Scaffold"/>
</dbReference>
<dbReference type="PROSITE" id="PS50297">
    <property type="entry name" value="ANK_REP_REGION"/>
    <property type="match status" value="1"/>
</dbReference>
<evidence type="ECO:0000313" key="7">
    <source>
        <dbReference type="Proteomes" id="UP001521222"/>
    </source>
</evidence>
<evidence type="ECO:0000256" key="3">
    <source>
        <dbReference type="PROSITE-ProRule" id="PRU00023"/>
    </source>
</evidence>
<dbReference type="Proteomes" id="UP001521222">
    <property type="component" value="Unassembled WGS sequence"/>
</dbReference>
<organism evidence="6 7">
    <name type="scientific">Nothophoma quercina</name>
    <dbReference type="NCBI Taxonomy" id="749835"/>
    <lineage>
        <taxon>Eukaryota</taxon>
        <taxon>Fungi</taxon>
        <taxon>Dikarya</taxon>
        <taxon>Ascomycota</taxon>
        <taxon>Pezizomycotina</taxon>
        <taxon>Dothideomycetes</taxon>
        <taxon>Pleosporomycetidae</taxon>
        <taxon>Pleosporales</taxon>
        <taxon>Pleosporineae</taxon>
        <taxon>Didymellaceae</taxon>
        <taxon>Nothophoma</taxon>
    </lineage>
</organism>
<accession>A0ABR3R4G8</accession>
<evidence type="ECO:0000256" key="4">
    <source>
        <dbReference type="SAM" id="MobiDB-lite"/>
    </source>
</evidence>
<keyword evidence="7" id="KW-1185">Reference proteome</keyword>
<dbReference type="InterPro" id="IPR036770">
    <property type="entry name" value="Ankyrin_rpt-contain_sf"/>
</dbReference>
<feature type="region of interest" description="Disordered" evidence="4">
    <location>
        <begin position="207"/>
        <end position="280"/>
    </location>
</feature>
<comment type="caution">
    <text evidence="6">The sequence shown here is derived from an EMBL/GenBank/DDBJ whole genome shotgun (WGS) entry which is preliminary data.</text>
</comment>
<keyword evidence="5" id="KW-0472">Membrane</keyword>
<dbReference type="Pfam" id="PF12796">
    <property type="entry name" value="Ank_2"/>
    <property type="match status" value="1"/>
</dbReference>
<reference evidence="6 7" key="1">
    <citation type="submission" date="2024-02" db="EMBL/GenBank/DDBJ databases">
        <title>De novo assembly and annotation of 12 fungi associated with fruit tree decline syndrome in Ontario, Canada.</title>
        <authorList>
            <person name="Sulman M."/>
            <person name="Ellouze W."/>
            <person name="Ilyukhin E."/>
        </authorList>
    </citation>
    <scope>NUCLEOTIDE SEQUENCE [LARGE SCALE GENOMIC DNA]</scope>
    <source>
        <strain evidence="6 7">M97-236</strain>
    </source>
</reference>
<sequence>MSPAERQSIMLADLEAKDLQGHSVLTLATASGNEELAMFLLEQYASTWSATVIGVALTIAAGLGLQALSRSLLRAGKFDDPDDVFLQQAFIASVIAGSEDLLLLFLGLGCHPDLHDHRYGQSALSIAAASGHDRLVCILLQHGAHANIRDIRTGITPVMHGISRGYPAVVNLLVDFGAEPEMPKGSDDPVEDGWIYRFLLAMIREHPSGNNRRSNNRKGTDSSAESVAGSSTNGHDSQSSFGKSRKRSRAEQDMEGDEGGSDDEVVAQKKSRHDKSSDAQIMCPFHRMHPDMHTCPPFLKVARLK</sequence>
<dbReference type="EMBL" id="JAKIXB020000020">
    <property type="protein sequence ID" value="KAL1599330.1"/>
    <property type="molecule type" value="Genomic_DNA"/>
</dbReference>
<protein>
    <submittedName>
        <fullName evidence="6">Uncharacterized protein</fullName>
    </submittedName>
</protein>
<dbReference type="PANTHER" id="PTHR24166:SF48">
    <property type="entry name" value="PROTEIN VAPYRIN"/>
    <property type="match status" value="1"/>
</dbReference>
<proteinExistence type="predicted"/>
<evidence type="ECO:0000313" key="6">
    <source>
        <dbReference type="EMBL" id="KAL1599330.1"/>
    </source>
</evidence>
<dbReference type="SMART" id="SM00248">
    <property type="entry name" value="ANK"/>
    <property type="match status" value="3"/>
</dbReference>
<keyword evidence="5" id="KW-1133">Transmembrane helix</keyword>
<keyword evidence="2 3" id="KW-0040">ANK repeat</keyword>
<name>A0ABR3R4G8_9PLEO</name>
<dbReference type="InterPro" id="IPR002110">
    <property type="entry name" value="Ankyrin_rpt"/>
</dbReference>
<feature type="compositionally biased region" description="Polar residues" evidence="4">
    <location>
        <begin position="221"/>
        <end position="242"/>
    </location>
</feature>